<evidence type="ECO:0000313" key="2">
    <source>
        <dbReference type="EMBL" id="SDM72474.1"/>
    </source>
</evidence>
<dbReference type="Proteomes" id="UP000199063">
    <property type="component" value="Unassembled WGS sequence"/>
</dbReference>
<gene>
    <name evidence="2" type="ORF">SAMN05444921_112154</name>
</gene>
<proteinExistence type="predicted"/>
<sequence>MRKTVAATALALAAALLTGCGDGTGKHSGGKGDGDTGKGTEQAAKPDAGAGAGDAGGRVKREVTLEVLGTGTAQIAYTLDSSKFEQVTLPWKKTATIDLTAAEQRVGRLVSVVPGSVQGSDGLLRAAACAITVDGRKVADNEEGKSAKPCQSRVK</sequence>
<dbReference type="STRING" id="1196353.SAMN05444921_112154"/>
<organism evidence="2 3">
    <name type="scientific">Streptomyces wuyuanensis</name>
    <dbReference type="NCBI Taxonomy" id="1196353"/>
    <lineage>
        <taxon>Bacteria</taxon>
        <taxon>Bacillati</taxon>
        <taxon>Actinomycetota</taxon>
        <taxon>Actinomycetes</taxon>
        <taxon>Kitasatosporales</taxon>
        <taxon>Streptomycetaceae</taxon>
        <taxon>Streptomyces</taxon>
    </lineage>
</organism>
<dbReference type="InterPro" id="IPR038468">
    <property type="entry name" value="MmpS_C"/>
</dbReference>
<dbReference type="RefSeq" id="WP_093656394.1">
    <property type="nucleotide sequence ID" value="NZ_FNHI01000012.1"/>
</dbReference>
<feature type="compositionally biased region" description="Low complexity" evidence="1">
    <location>
        <begin position="39"/>
        <end position="49"/>
    </location>
</feature>
<reference evidence="3" key="1">
    <citation type="submission" date="2016-10" db="EMBL/GenBank/DDBJ databases">
        <authorList>
            <person name="Varghese N."/>
            <person name="Submissions S."/>
        </authorList>
    </citation>
    <scope>NUCLEOTIDE SEQUENCE [LARGE SCALE GENOMIC DNA]</scope>
    <source>
        <strain evidence="3">CGMCC 4.7042</strain>
    </source>
</reference>
<evidence type="ECO:0000256" key="1">
    <source>
        <dbReference type="SAM" id="MobiDB-lite"/>
    </source>
</evidence>
<dbReference type="OrthoDB" id="3541727at2"/>
<evidence type="ECO:0008006" key="4">
    <source>
        <dbReference type="Google" id="ProtNLM"/>
    </source>
</evidence>
<feature type="region of interest" description="Disordered" evidence="1">
    <location>
        <begin position="23"/>
        <end position="56"/>
    </location>
</feature>
<dbReference type="AlphaFoldDB" id="A0A1G9VJV5"/>
<dbReference type="GeneID" id="40831126"/>
<protein>
    <recommendedName>
        <fullName evidence="4">MmpS family membrane protein</fullName>
    </recommendedName>
</protein>
<dbReference type="EMBL" id="FNHI01000012">
    <property type="protein sequence ID" value="SDM72474.1"/>
    <property type="molecule type" value="Genomic_DNA"/>
</dbReference>
<accession>A0A1G9VJV5</accession>
<evidence type="ECO:0000313" key="3">
    <source>
        <dbReference type="Proteomes" id="UP000199063"/>
    </source>
</evidence>
<dbReference type="PROSITE" id="PS51257">
    <property type="entry name" value="PROKAR_LIPOPROTEIN"/>
    <property type="match status" value="1"/>
</dbReference>
<name>A0A1G9VJV5_9ACTN</name>
<dbReference type="Gene3D" id="2.60.40.2880">
    <property type="entry name" value="MmpS1-5, C-terminal soluble domain"/>
    <property type="match status" value="1"/>
</dbReference>
<keyword evidence="3" id="KW-1185">Reference proteome</keyword>